<reference evidence="1 2" key="1">
    <citation type="submission" date="2018-02" db="EMBL/GenBank/DDBJ databases">
        <title>Corynebacterium alimpuense sp. nov., a marine obligate actinomycete isolated from sediments of Valparaiso bay, Chile.</title>
        <authorList>
            <person name="Claverias F."/>
            <person name="Gonzales-Siles L."/>
            <person name="Salva-Serra F."/>
            <person name="Inganaes E."/>
            <person name="Molin K."/>
            <person name="Cumsille A."/>
            <person name="Undabarrena A."/>
            <person name="Couve E."/>
            <person name="Moore E.R.B."/>
            <person name="Gomila M."/>
            <person name="Camara B."/>
        </authorList>
    </citation>
    <scope>NUCLEOTIDE SEQUENCE [LARGE SCALE GENOMIC DNA]</scope>
    <source>
        <strain evidence="1 2">CCUG 69366</strain>
    </source>
</reference>
<dbReference type="Proteomes" id="UP000266975">
    <property type="component" value="Unassembled WGS sequence"/>
</dbReference>
<accession>A0A3M8K5S3</accession>
<evidence type="ECO:0000313" key="2">
    <source>
        <dbReference type="Proteomes" id="UP000266975"/>
    </source>
</evidence>
<gene>
    <name evidence="1" type="ORF">C5L39_10165</name>
</gene>
<dbReference type="EMBL" id="PTJO01000006">
    <property type="protein sequence ID" value="RNE48219.1"/>
    <property type="molecule type" value="Genomic_DNA"/>
</dbReference>
<keyword evidence="2" id="KW-1185">Reference proteome</keyword>
<protein>
    <submittedName>
        <fullName evidence="1">Uncharacterized protein</fullName>
    </submittedName>
</protein>
<name>A0A3M8K5S3_9CORY</name>
<proteinExistence type="predicted"/>
<evidence type="ECO:0000313" key="1">
    <source>
        <dbReference type="EMBL" id="RNE48219.1"/>
    </source>
</evidence>
<organism evidence="1 2">
    <name type="scientific">Corynebacterium alimapuense</name>
    <dbReference type="NCBI Taxonomy" id="1576874"/>
    <lineage>
        <taxon>Bacteria</taxon>
        <taxon>Bacillati</taxon>
        <taxon>Actinomycetota</taxon>
        <taxon>Actinomycetes</taxon>
        <taxon>Mycobacteriales</taxon>
        <taxon>Corynebacteriaceae</taxon>
        <taxon>Corynebacterium</taxon>
    </lineage>
</organism>
<comment type="caution">
    <text evidence="1">The sequence shown here is derived from an EMBL/GenBank/DDBJ whole genome shotgun (WGS) entry which is preliminary data.</text>
</comment>
<dbReference type="AlphaFoldDB" id="A0A3M8K5S3"/>
<sequence>MIAVVDKQPSVTVVWHVQTGFDTPSASGVLSGAWIVGPGEVDPDRLSDLTAGAVVVPTDGSGLTPEDLRAAVCEALGEIKAAADQAKQANPKLTVPRFEEPVAVDVEKFFSVYRGEEVGQKAWAYAMTVAELVESWQAIEARRRSRKFLQERFGTETRPLPLP</sequence>